<name>A0ACC2GA67_DALPE</name>
<evidence type="ECO:0000313" key="2">
    <source>
        <dbReference type="Proteomes" id="UP001157502"/>
    </source>
</evidence>
<dbReference type="Proteomes" id="UP001157502">
    <property type="component" value="Chromosome 15"/>
</dbReference>
<dbReference type="EMBL" id="CM055742">
    <property type="protein sequence ID" value="KAJ8000491.1"/>
    <property type="molecule type" value="Genomic_DNA"/>
</dbReference>
<protein>
    <submittedName>
        <fullName evidence="1">Uncharacterized protein</fullName>
    </submittedName>
</protein>
<gene>
    <name evidence="1" type="ORF">DPEC_G00180680</name>
</gene>
<proteinExistence type="predicted"/>
<sequence>MIIIIEDQDGFDAALVEAGQKLVVVDFTATWCGPCQSIAPFFKSLSENHPDAVFLKVDVDDAPDVASSCEIKCMPTFHFYKNNLKVEEFSGSNQAKLEELNIYGSQVSTVVPASVWMALTICTRFTDEFQLFEELGKGAFSIVKRCLRISSGQEFAAKIINTKKLSARDHQKLEREARICRLLKHTNIVRLHDSISEEGFHYLVFDLVTGGELFEDIVAREYYSEADASHCIQQILESVHHCHANGIIHRDLKPENLLLASKLKGAAVKLADFGLAIEVQDDQQAWFGFAGTPGYLSPEVLRKDPYGKPVDMWACGVILYILLVGYPPFWDEDQHRLYQQIKAGAYDFPSPEWDTVTPEAKDLINKMLTINPNKRINATDALKHPWICQRSTVASMIHRQETVECLKKFNARRKLKGAILTTMLVTKNFSAAKSLLNKKADGVKATNKTKTATGPKAPGNPVPVLEPQSTVIHNPMNGNKESIESMNTTIEDEDVRARKQEIIKVTEQLIESINNGDFEAYGKICDPGLTSFEPEALGNLVEGHDFHRFYFDNALSKGNKSVHTILLNPHVHLIGENAACIAYIRLSQYVDGGGMPHTMQSEETRVWHRRDGKWQNIHFHRSGSPSVPSN</sequence>
<organism evidence="1 2">
    <name type="scientific">Dallia pectoralis</name>
    <name type="common">Alaska blackfish</name>
    <dbReference type="NCBI Taxonomy" id="75939"/>
    <lineage>
        <taxon>Eukaryota</taxon>
        <taxon>Metazoa</taxon>
        <taxon>Chordata</taxon>
        <taxon>Craniata</taxon>
        <taxon>Vertebrata</taxon>
        <taxon>Euteleostomi</taxon>
        <taxon>Actinopterygii</taxon>
        <taxon>Neopterygii</taxon>
        <taxon>Teleostei</taxon>
        <taxon>Protacanthopterygii</taxon>
        <taxon>Esociformes</taxon>
        <taxon>Umbridae</taxon>
        <taxon>Dallia</taxon>
    </lineage>
</organism>
<comment type="caution">
    <text evidence="1">The sequence shown here is derived from an EMBL/GenBank/DDBJ whole genome shotgun (WGS) entry which is preliminary data.</text>
</comment>
<keyword evidence="2" id="KW-1185">Reference proteome</keyword>
<reference evidence="1" key="1">
    <citation type="submission" date="2021-05" db="EMBL/GenBank/DDBJ databases">
        <authorList>
            <person name="Pan Q."/>
            <person name="Jouanno E."/>
            <person name="Zahm M."/>
            <person name="Klopp C."/>
            <person name="Cabau C."/>
            <person name="Louis A."/>
            <person name="Berthelot C."/>
            <person name="Parey E."/>
            <person name="Roest Crollius H."/>
            <person name="Montfort J."/>
            <person name="Robinson-Rechavi M."/>
            <person name="Bouchez O."/>
            <person name="Lampietro C."/>
            <person name="Lopez Roques C."/>
            <person name="Donnadieu C."/>
            <person name="Postlethwait J."/>
            <person name="Bobe J."/>
            <person name="Dillon D."/>
            <person name="Chandos A."/>
            <person name="von Hippel F."/>
            <person name="Guiguen Y."/>
        </authorList>
    </citation>
    <scope>NUCLEOTIDE SEQUENCE</scope>
    <source>
        <strain evidence="1">YG-Jan2019</strain>
    </source>
</reference>
<evidence type="ECO:0000313" key="1">
    <source>
        <dbReference type="EMBL" id="KAJ8000491.1"/>
    </source>
</evidence>
<accession>A0ACC2GA67</accession>